<keyword evidence="1" id="KW-0175">Coiled coil</keyword>
<proteinExistence type="predicted"/>
<feature type="coiled-coil region" evidence="1">
    <location>
        <begin position="97"/>
        <end position="133"/>
    </location>
</feature>
<reference evidence="2 3" key="2">
    <citation type="submission" date="2016-08" db="EMBL/GenBank/DDBJ databases">
        <title>Pervasive Adenine N6-methylation of Active Genes in Fungi.</title>
        <authorList>
            <consortium name="DOE Joint Genome Institute"/>
            <person name="Mondo S.J."/>
            <person name="Dannebaum R.O."/>
            <person name="Kuo R.C."/>
            <person name="Labutti K."/>
            <person name="Haridas S."/>
            <person name="Kuo A."/>
            <person name="Salamov A."/>
            <person name="Ahrendt S.R."/>
            <person name="Lipzen A."/>
            <person name="Sullivan W."/>
            <person name="Andreopoulos W.B."/>
            <person name="Clum A."/>
            <person name="Lindquist E."/>
            <person name="Daum C."/>
            <person name="Ramamoorthy G.K."/>
            <person name="Gryganskyi A."/>
            <person name="Culley D."/>
            <person name="Magnuson J.K."/>
            <person name="James T.Y."/>
            <person name="O'Malley M.A."/>
            <person name="Stajich J.E."/>
            <person name="Spatafora J.W."/>
            <person name="Visel A."/>
            <person name="Grigoriev I.V."/>
        </authorList>
    </citation>
    <scope>NUCLEOTIDE SEQUENCE [LARGE SCALE GENOMIC DNA]</scope>
    <source>
        <strain evidence="2 3">S4</strain>
    </source>
</reference>
<gene>
    <name evidence="2" type="ORF">BCR32DRAFT_129365</name>
</gene>
<reference evidence="2 3" key="1">
    <citation type="submission" date="2016-08" db="EMBL/GenBank/DDBJ databases">
        <title>A Parts List for Fungal Cellulosomes Revealed by Comparative Genomics.</title>
        <authorList>
            <consortium name="DOE Joint Genome Institute"/>
            <person name="Haitjema C.H."/>
            <person name="Gilmore S.P."/>
            <person name="Henske J.K."/>
            <person name="Solomon K.V."/>
            <person name="De Groot R."/>
            <person name="Kuo A."/>
            <person name="Mondo S.J."/>
            <person name="Salamov A.A."/>
            <person name="Labutti K."/>
            <person name="Zhao Z."/>
            <person name="Chiniquy J."/>
            <person name="Barry K."/>
            <person name="Brewer H.M."/>
            <person name="Purvine S.O."/>
            <person name="Wright A.T."/>
            <person name="Boxma B."/>
            <person name="Van Alen T."/>
            <person name="Hackstein J.H."/>
            <person name="Baker S.E."/>
            <person name="Grigoriev I.V."/>
            <person name="O'Malley M.A."/>
        </authorList>
    </citation>
    <scope>NUCLEOTIDE SEQUENCE [LARGE SCALE GENOMIC DNA]</scope>
    <source>
        <strain evidence="2 3">S4</strain>
    </source>
</reference>
<name>A0A1Y1XG48_9FUNG</name>
<dbReference type="OrthoDB" id="2101693at2759"/>
<organism evidence="2 3">
    <name type="scientific">Anaeromyces robustus</name>
    <dbReference type="NCBI Taxonomy" id="1754192"/>
    <lineage>
        <taxon>Eukaryota</taxon>
        <taxon>Fungi</taxon>
        <taxon>Fungi incertae sedis</taxon>
        <taxon>Chytridiomycota</taxon>
        <taxon>Chytridiomycota incertae sedis</taxon>
        <taxon>Neocallimastigomycetes</taxon>
        <taxon>Neocallimastigales</taxon>
        <taxon>Neocallimastigaceae</taxon>
        <taxon>Anaeromyces</taxon>
    </lineage>
</organism>
<evidence type="ECO:0000256" key="1">
    <source>
        <dbReference type="SAM" id="Coils"/>
    </source>
</evidence>
<sequence>MDKNRFKAKPVLDFTDKKITVIDVIQKLKEINNDIKETSTEIESFEKLFKDNTRFRYNTQIETKSEYLNDIFVQISGANSNDVLKIAKYELSRIKANQRKEQEIKDEKKEKFNKELKDQIDKCKEKFEKRKQTNNAGPTFEKFFFTTNGEIVYVDCITEYLYMVITFQGIIEIWEIYNKDDELFTSLKYIENINCSGITNACKLNSIDVTDYKTVNEDFRNANKSSNGKNFKIQQVNQLNAKNIENETIKINSILTYKNSIIYNIVALTKNIDSNAIGKYNTVGLKVINEIYMLLAQYKFYKELQEEKRKKNELKLIDSYKLNVSENTINKYGSAFSVNYSDVMNTMPKIKESTTESISSFNEMKNNKNNNATEDGIILNKIIVRMKTNYFLGNINGIGIIMNIIISENIITGEYIISHHIGNQLQLSTQSILVSEYNYRDNILFMPIYNELKEPYIMAWSIPSFNVEWLCKLSILSDIENQNIIQNVASDDMIIEEKLKQFVKTKNSTQILGRHSYCI</sequence>
<dbReference type="AlphaFoldDB" id="A0A1Y1XG48"/>
<accession>A0A1Y1XG48</accession>
<keyword evidence="3" id="KW-1185">Reference proteome</keyword>
<dbReference type="EMBL" id="MCFG01000053">
    <property type="protein sequence ID" value="ORX84386.1"/>
    <property type="molecule type" value="Genomic_DNA"/>
</dbReference>
<comment type="caution">
    <text evidence="2">The sequence shown here is derived from an EMBL/GenBank/DDBJ whole genome shotgun (WGS) entry which is preliminary data.</text>
</comment>
<dbReference type="Proteomes" id="UP000193944">
    <property type="component" value="Unassembled WGS sequence"/>
</dbReference>
<protein>
    <submittedName>
        <fullName evidence="2">Uncharacterized protein</fullName>
    </submittedName>
</protein>
<evidence type="ECO:0000313" key="3">
    <source>
        <dbReference type="Proteomes" id="UP000193944"/>
    </source>
</evidence>
<evidence type="ECO:0000313" key="2">
    <source>
        <dbReference type="EMBL" id="ORX84386.1"/>
    </source>
</evidence>